<evidence type="ECO:0000313" key="2">
    <source>
        <dbReference type="Proteomes" id="UP000218542"/>
    </source>
</evidence>
<accession>A0A286TTL1</accession>
<proteinExistence type="predicted"/>
<dbReference type="AlphaFoldDB" id="A0A286TTL1"/>
<dbReference type="Proteomes" id="UP000218542">
    <property type="component" value="Unassembled WGS sequence"/>
</dbReference>
<gene>
    <name evidence="1" type="ORF">SCALIN_C01_0139</name>
</gene>
<sequence length="54" mass="6387">METIVYDYYKITIYFQKGKTAICNLELDIWRLQIYAISNARSALTVKCHEKDVL</sequence>
<reference evidence="2" key="1">
    <citation type="journal article" date="2017" name="Environ. Microbiol. Rep.">
        <title>Genetic Diversity of Marine Anaerobic Ammonium-Oxidizing Bacteria as Revealed by Genomic and Proteomic Analyses of 'Candidatus Scalindua japonica'.</title>
        <authorList>
            <person name="Oshiki M."/>
            <person name="Mizuto K."/>
            <person name="Kimura Z."/>
            <person name="Kindaichi T."/>
            <person name="Satoh H."/>
            <person name="Okabe S."/>
        </authorList>
    </citation>
    <scope>NUCLEOTIDE SEQUENCE [LARGE SCALE GENOMIC DNA]</scope>
    <source>
        <strain evidence="2">husup-a2</strain>
    </source>
</reference>
<evidence type="ECO:0000313" key="1">
    <source>
        <dbReference type="EMBL" id="GAX59208.1"/>
    </source>
</evidence>
<comment type="caution">
    <text evidence="1">The sequence shown here is derived from an EMBL/GenBank/DDBJ whole genome shotgun (WGS) entry which is preliminary data.</text>
</comment>
<keyword evidence="2" id="KW-1185">Reference proteome</keyword>
<name>A0A286TTL1_9BACT</name>
<organism evidence="1 2">
    <name type="scientific">Candidatus Scalindua japonica</name>
    <dbReference type="NCBI Taxonomy" id="1284222"/>
    <lineage>
        <taxon>Bacteria</taxon>
        <taxon>Pseudomonadati</taxon>
        <taxon>Planctomycetota</taxon>
        <taxon>Candidatus Brocadiia</taxon>
        <taxon>Candidatus Brocadiales</taxon>
        <taxon>Candidatus Scalinduaceae</taxon>
        <taxon>Candidatus Scalindua</taxon>
    </lineage>
</organism>
<dbReference type="EMBL" id="BAOS01000001">
    <property type="protein sequence ID" value="GAX59208.1"/>
    <property type="molecule type" value="Genomic_DNA"/>
</dbReference>
<protein>
    <submittedName>
        <fullName evidence="1">Uncharacterized protein</fullName>
    </submittedName>
</protein>